<dbReference type="GO" id="GO:0008652">
    <property type="term" value="P:amino acid biosynthetic process"/>
    <property type="evidence" value="ECO:0007669"/>
    <property type="project" value="UniProtKB-ARBA"/>
</dbReference>
<comment type="cofactor">
    <cofactor evidence="1">
        <name>pyridoxal 5'-phosphate</name>
        <dbReference type="ChEBI" id="CHEBI:597326"/>
    </cofactor>
</comment>
<dbReference type="SUPFAM" id="SSF56752">
    <property type="entry name" value="D-aminoacid aminotransferase-like PLP-dependent enzymes"/>
    <property type="match status" value="1"/>
</dbReference>
<dbReference type="InterPro" id="IPR018300">
    <property type="entry name" value="Aminotrans_IV_CS"/>
</dbReference>
<dbReference type="PANTHER" id="PTHR42743:SF10">
    <property type="entry name" value="D-ALANINE AMINOTRANSFERASE"/>
    <property type="match status" value="1"/>
</dbReference>
<keyword evidence="4" id="KW-0808">Transferase</keyword>
<evidence type="ECO:0000256" key="3">
    <source>
        <dbReference type="ARBA" id="ARBA00022898"/>
    </source>
</evidence>
<name>A0A3B1AYM2_9ZZZZ</name>
<dbReference type="GO" id="GO:0046394">
    <property type="term" value="P:carboxylic acid biosynthetic process"/>
    <property type="evidence" value="ECO:0007669"/>
    <property type="project" value="UniProtKB-ARBA"/>
</dbReference>
<organism evidence="4">
    <name type="scientific">hydrothermal vent metagenome</name>
    <dbReference type="NCBI Taxonomy" id="652676"/>
    <lineage>
        <taxon>unclassified sequences</taxon>
        <taxon>metagenomes</taxon>
        <taxon>ecological metagenomes</taxon>
    </lineage>
</organism>
<reference evidence="4" key="1">
    <citation type="submission" date="2018-06" db="EMBL/GenBank/DDBJ databases">
        <authorList>
            <person name="Zhirakovskaya E."/>
        </authorList>
    </citation>
    <scope>NUCLEOTIDE SEQUENCE</scope>
</reference>
<dbReference type="FunFam" id="3.20.10.10:FF:000002">
    <property type="entry name" value="D-alanine aminotransferase"/>
    <property type="match status" value="1"/>
</dbReference>
<dbReference type="InterPro" id="IPR043131">
    <property type="entry name" value="BCAT-like_N"/>
</dbReference>
<dbReference type="GO" id="GO:0005829">
    <property type="term" value="C:cytosol"/>
    <property type="evidence" value="ECO:0007669"/>
    <property type="project" value="TreeGrafter"/>
</dbReference>
<dbReference type="Gene3D" id="3.30.470.10">
    <property type="match status" value="1"/>
</dbReference>
<comment type="similarity">
    <text evidence="2">Belongs to the class-IV pyridoxal-phosphate-dependent aminotransferase family.</text>
</comment>
<dbReference type="EC" id="2.6.1.21" evidence="4"/>
<dbReference type="InterPro" id="IPR036038">
    <property type="entry name" value="Aminotransferase-like"/>
</dbReference>
<dbReference type="InterPro" id="IPR050571">
    <property type="entry name" value="Class-IV_PLP-Dep_Aminotrnsfr"/>
</dbReference>
<dbReference type="EMBL" id="UOFU01000396">
    <property type="protein sequence ID" value="VAX04844.1"/>
    <property type="molecule type" value="Genomic_DNA"/>
</dbReference>
<dbReference type="InterPro" id="IPR043132">
    <property type="entry name" value="BCAT-like_C"/>
</dbReference>
<keyword evidence="4" id="KW-0032">Aminotransferase</keyword>
<keyword evidence="3" id="KW-0663">Pyridoxal phosphate</keyword>
<dbReference type="CDD" id="cd01558">
    <property type="entry name" value="D-AAT_like"/>
    <property type="match status" value="1"/>
</dbReference>
<accession>A0A3B1AYM2</accession>
<dbReference type="AlphaFoldDB" id="A0A3B1AYM2"/>
<proteinExistence type="inferred from homology"/>
<dbReference type="PANTHER" id="PTHR42743">
    <property type="entry name" value="AMINO-ACID AMINOTRANSFERASE"/>
    <property type="match status" value="1"/>
</dbReference>
<dbReference type="Gene3D" id="3.20.10.10">
    <property type="entry name" value="D-amino Acid Aminotransferase, subunit A, domain 2"/>
    <property type="match status" value="1"/>
</dbReference>
<evidence type="ECO:0000256" key="1">
    <source>
        <dbReference type="ARBA" id="ARBA00001933"/>
    </source>
</evidence>
<protein>
    <submittedName>
        <fullName evidence="4">D-alanine aminotransferase</fullName>
        <ecNumber evidence="4">2.6.1.21</ecNumber>
    </submittedName>
</protein>
<dbReference type="Pfam" id="PF01063">
    <property type="entry name" value="Aminotran_4"/>
    <property type="match status" value="1"/>
</dbReference>
<dbReference type="PROSITE" id="PS00770">
    <property type="entry name" value="AA_TRANSFER_CLASS_4"/>
    <property type="match status" value="1"/>
</dbReference>
<evidence type="ECO:0000313" key="4">
    <source>
        <dbReference type="EMBL" id="VAX04844.1"/>
    </source>
</evidence>
<gene>
    <name evidence="4" type="ORF">MNBD_GAMMA20-1164</name>
</gene>
<dbReference type="InterPro" id="IPR001544">
    <property type="entry name" value="Aminotrans_IV"/>
</dbReference>
<dbReference type="GO" id="GO:0047810">
    <property type="term" value="F:D-alanine-2-oxoglutarate aminotransferase activity"/>
    <property type="evidence" value="ECO:0007669"/>
    <property type="project" value="UniProtKB-EC"/>
</dbReference>
<evidence type="ECO:0000256" key="2">
    <source>
        <dbReference type="ARBA" id="ARBA00009320"/>
    </source>
</evidence>
<sequence length="287" mass="31143">MPIVHLNGQNLPAGDACVPVLDRGFIFGDGVYEVIPVFGGHPFRLTEHLRRLENSLDEVRIPNPHTPAKWTALIQGLVDKNGGGDQSLYLQVTRGPAARDHALPENPAPTVFAMSNPLHPAAAETLAQGIKAITLDDIRWTRCHIKAISLLPNILLRQTALDAGAAEAILIRDGYATEGAASNLFAVFDEKPGGVLVTPPKGPRLLPGITRDVILELAGAHGIAHRESDIRREDLARTREIWVTSSTKEILPVTMLDDEPVGEGRPGPVFKKMYALYQTNKAHLQDG</sequence>